<name>A0A2G0CIV2_9BACT</name>
<keyword evidence="5 6" id="KW-0472">Membrane</keyword>
<accession>A0A2G0CIV2</accession>
<keyword evidence="4 6" id="KW-1133">Transmembrane helix</keyword>
<feature type="transmembrane region" description="Helical" evidence="6">
    <location>
        <begin position="92"/>
        <end position="111"/>
    </location>
</feature>
<dbReference type="InterPro" id="IPR002794">
    <property type="entry name" value="DUF92_TMEM19"/>
</dbReference>
<feature type="transmembrane region" description="Helical" evidence="6">
    <location>
        <begin position="216"/>
        <end position="239"/>
    </location>
</feature>
<comment type="similarity">
    <text evidence="2">Belongs to the TMEM19 family.</text>
</comment>
<protein>
    <recommendedName>
        <fullName evidence="9">DUF92 domain-containing protein</fullName>
    </recommendedName>
</protein>
<keyword evidence="3 6" id="KW-0812">Transmembrane</keyword>
<dbReference type="OrthoDB" id="1493873at2"/>
<evidence type="ECO:0000313" key="7">
    <source>
        <dbReference type="EMBL" id="PHK99840.1"/>
    </source>
</evidence>
<evidence type="ECO:0000256" key="4">
    <source>
        <dbReference type="ARBA" id="ARBA00022989"/>
    </source>
</evidence>
<feature type="transmembrane region" description="Helical" evidence="6">
    <location>
        <begin position="68"/>
        <end position="86"/>
    </location>
</feature>
<evidence type="ECO:0000256" key="3">
    <source>
        <dbReference type="ARBA" id="ARBA00022692"/>
    </source>
</evidence>
<proteinExistence type="inferred from homology"/>
<feature type="transmembrane region" description="Helical" evidence="6">
    <location>
        <begin position="45"/>
        <end position="61"/>
    </location>
</feature>
<evidence type="ECO:0000256" key="6">
    <source>
        <dbReference type="SAM" id="Phobius"/>
    </source>
</evidence>
<dbReference type="EMBL" id="PDLO01000001">
    <property type="protein sequence ID" value="PHK99840.1"/>
    <property type="molecule type" value="Genomic_DNA"/>
</dbReference>
<evidence type="ECO:0008006" key="9">
    <source>
        <dbReference type="Google" id="ProtNLM"/>
    </source>
</evidence>
<organism evidence="7 8">
    <name type="scientific">Neolewinella marina</name>
    <dbReference type="NCBI Taxonomy" id="438751"/>
    <lineage>
        <taxon>Bacteria</taxon>
        <taxon>Pseudomonadati</taxon>
        <taxon>Bacteroidota</taxon>
        <taxon>Saprospiria</taxon>
        <taxon>Saprospirales</taxon>
        <taxon>Lewinellaceae</taxon>
        <taxon>Neolewinella</taxon>
    </lineage>
</organism>
<sequence length="291" mass="30076">MRHRQGHLGGNGPGQVRCLLHLRQQYGAEAHRQAGSLTVAAAPTLLWWLLAAVGFGVYAVRRRSLSPGGALAAGALGIAVIATAGWPWLLPLLAFFISSTVLGRLLPAAVTTTDAKDHQPRDAVQVICNGGVYGLVAAAGLDPVLLLVPMAVATADTWASEIGKYYRQPTYDILLFQAVPPGLSGGVSVAGTVGGAAGAGLVGMLGWVLLPDYTTALFLSITALGFGGMLVDSVLGAGLQARYRTASGRLSDEALPDTQLISGRRWMTNDLVNLIAIAATTAVALGLEFLG</sequence>
<reference evidence="7 8" key="1">
    <citation type="submission" date="2017-10" db="EMBL/GenBank/DDBJ databases">
        <title>The draft genome sequence of Lewinella marina KCTC 32374.</title>
        <authorList>
            <person name="Wang K."/>
        </authorList>
    </citation>
    <scope>NUCLEOTIDE SEQUENCE [LARGE SCALE GENOMIC DNA]</scope>
    <source>
        <strain evidence="7 8">MKG-38</strain>
    </source>
</reference>
<evidence type="ECO:0000256" key="2">
    <source>
        <dbReference type="ARBA" id="ARBA00009012"/>
    </source>
</evidence>
<dbReference type="Proteomes" id="UP000226437">
    <property type="component" value="Unassembled WGS sequence"/>
</dbReference>
<evidence type="ECO:0000256" key="1">
    <source>
        <dbReference type="ARBA" id="ARBA00004141"/>
    </source>
</evidence>
<dbReference type="PANTHER" id="PTHR13353">
    <property type="entry name" value="TRANSMEMBRANE PROTEIN 19"/>
    <property type="match status" value="1"/>
</dbReference>
<evidence type="ECO:0000313" key="8">
    <source>
        <dbReference type="Proteomes" id="UP000226437"/>
    </source>
</evidence>
<comment type="subcellular location">
    <subcellularLocation>
        <location evidence="1">Membrane</location>
        <topology evidence="1">Multi-pass membrane protein</topology>
    </subcellularLocation>
</comment>
<evidence type="ECO:0000256" key="5">
    <source>
        <dbReference type="ARBA" id="ARBA00023136"/>
    </source>
</evidence>
<dbReference type="PANTHER" id="PTHR13353:SF5">
    <property type="entry name" value="TRANSMEMBRANE PROTEIN 19"/>
    <property type="match status" value="1"/>
</dbReference>
<keyword evidence="8" id="KW-1185">Reference proteome</keyword>
<comment type="caution">
    <text evidence="7">The sequence shown here is derived from an EMBL/GenBank/DDBJ whole genome shotgun (WGS) entry which is preliminary data.</text>
</comment>
<gene>
    <name evidence="7" type="ORF">CGL56_02005</name>
</gene>
<dbReference type="Pfam" id="PF01940">
    <property type="entry name" value="DUF92"/>
    <property type="match status" value="1"/>
</dbReference>
<dbReference type="GO" id="GO:0016020">
    <property type="term" value="C:membrane"/>
    <property type="evidence" value="ECO:0007669"/>
    <property type="project" value="UniProtKB-SubCell"/>
</dbReference>
<dbReference type="AlphaFoldDB" id="A0A2G0CIV2"/>
<feature type="transmembrane region" description="Helical" evidence="6">
    <location>
        <begin position="271"/>
        <end position="290"/>
    </location>
</feature>
<feature type="transmembrane region" description="Helical" evidence="6">
    <location>
        <begin position="187"/>
        <end position="210"/>
    </location>
</feature>